<evidence type="ECO:0000256" key="4">
    <source>
        <dbReference type="ARBA" id="ARBA00023186"/>
    </source>
</evidence>
<dbReference type="GO" id="GO:0140662">
    <property type="term" value="F:ATP-dependent protein folding chaperone"/>
    <property type="evidence" value="ECO:0007669"/>
    <property type="project" value="InterPro"/>
</dbReference>
<dbReference type="PRINTS" id="PR00775">
    <property type="entry name" value="HEATSHOCK90"/>
</dbReference>
<dbReference type="InterPro" id="IPR020575">
    <property type="entry name" value="Hsp90_N"/>
</dbReference>
<accession>A0A803QC92</accession>
<dbReference type="SUPFAM" id="SSF55874">
    <property type="entry name" value="ATPase domain of HSP90 chaperone/DNA topoisomerase II/histidine kinase"/>
    <property type="match status" value="1"/>
</dbReference>
<evidence type="ECO:0000256" key="1">
    <source>
        <dbReference type="ARBA" id="ARBA00008239"/>
    </source>
</evidence>
<dbReference type="Pfam" id="PF00183">
    <property type="entry name" value="HSP90"/>
    <property type="match status" value="1"/>
</dbReference>
<dbReference type="EnsemblPlants" id="evm.model.08.751">
    <property type="protein sequence ID" value="cds.evm.model.08.751"/>
    <property type="gene ID" value="evm.TU.08.751"/>
</dbReference>
<evidence type="ECO:0000256" key="2">
    <source>
        <dbReference type="ARBA" id="ARBA00022741"/>
    </source>
</evidence>
<name>A0A803QC92_CANSA</name>
<organism evidence="6 7">
    <name type="scientific">Cannabis sativa</name>
    <name type="common">Hemp</name>
    <name type="synonym">Marijuana</name>
    <dbReference type="NCBI Taxonomy" id="3483"/>
    <lineage>
        <taxon>Eukaryota</taxon>
        <taxon>Viridiplantae</taxon>
        <taxon>Streptophyta</taxon>
        <taxon>Embryophyta</taxon>
        <taxon>Tracheophyta</taxon>
        <taxon>Spermatophyta</taxon>
        <taxon>Magnoliopsida</taxon>
        <taxon>eudicotyledons</taxon>
        <taxon>Gunneridae</taxon>
        <taxon>Pentapetalae</taxon>
        <taxon>rosids</taxon>
        <taxon>fabids</taxon>
        <taxon>Rosales</taxon>
        <taxon>Cannabaceae</taxon>
        <taxon>Cannabis</taxon>
    </lineage>
</organism>
<comment type="similarity">
    <text evidence="1">Belongs to the heat shock protein 90 family.</text>
</comment>
<dbReference type="Proteomes" id="UP000596661">
    <property type="component" value="Chromosome 8"/>
</dbReference>
<evidence type="ECO:0000256" key="5">
    <source>
        <dbReference type="SAM" id="MobiDB-lite"/>
    </source>
</evidence>
<sequence length="204" mass="23541">MLTIALDKIRFGCLTDKSKLDAQIELFVRLVPYKANNTFSITGSGIRMTKADLVNNLGTIARSGTKEFMEALQVGADAGGSFTVTRDVDGEQLGRETKITLFLKEDQLEYLEERRIKDLVKKHSELISYPIYLWTKKTTEKEISDDEDEGTKKEEEGDIEEVDEEKEKDSKKKKKVKEVSHEWQLINKKKPIWLRKPERITKDE</sequence>
<evidence type="ECO:0000313" key="6">
    <source>
        <dbReference type="EnsemblPlants" id="cds.evm.model.08.751"/>
    </source>
</evidence>
<evidence type="ECO:0000256" key="3">
    <source>
        <dbReference type="ARBA" id="ARBA00022840"/>
    </source>
</evidence>
<dbReference type="GO" id="GO:0016887">
    <property type="term" value="F:ATP hydrolysis activity"/>
    <property type="evidence" value="ECO:0007669"/>
    <property type="project" value="InterPro"/>
</dbReference>
<reference evidence="6" key="2">
    <citation type="submission" date="2021-03" db="UniProtKB">
        <authorList>
            <consortium name="EnsemblPlants"/>
        </authorList>
    </citation>
    <scope>IDENTIFICATION</scope>
</reference>
<dbReference type="OMA" id="MAEAEMF"/>
<keyword evidence="2" id="KW-0547">Nucleotide-binding</keyword>
<feature type="region of interest" description="Disordered" evidence="5">
    <location>
        <begin position="140"/>
        <end position="180"/>
    </location>
</feature>
<keyword evidence="4" id="KW-0143">Chaperone</keyword>
<protein>
    <submittedName>
        <fullName evidence="6">Uncharacterized protein</fullName>
    </submittedName>
</protein>
<dbReference type="InterPro" id="IPR001404">
    <property type="entry name" value="Hsp90_fam"/>
</dbReference>
<dbReference type="InterPro" id="IPR036890">
    <property type="entry name" value="HATPase_C_sf"/>
</dbReference>
<dbReference type="Gramene" id="evm.model.08.751">
    <property type="protein sequence ID" value="cds.evm.model.08.751"/>
    <property type="gene ID" value="evm.TU.08.751"/>
</dbReference>
<dbReference type="EMBL" id="UZAU01000692">
    <property type="status" value="NOT_ANNOTATED_CDS"/>
    <property type="molecule type" value="Genomic_DNA"/>
</dbReference>
<reference evidence="6" key="1">
    <citation type="submission" date="2018-11" db="EMBL/GenBank/DDBJ databases">
        <authorList>
            <person name="Grassa J C."/>
        </authorList>
    </citation>
    <scope>NUCLEOTIDE SEQUENCE [LARGE SCALE GENOMIC DNA]</scope>
</reference>
<keyword evidence="3" id="KW-0067">ATP-binding</keyword>
<dbReference type="PANTHER" id="PTHR11528">
    <property type="entry name" value="HEAT SHOCK PROTEIN 90 FAMILY MEMBER"/>
    <property type="match status" value="1"/>
</dbReference>
<dbReference type="GO" id="GO:0005524">
    <property type="term" value="F:ATP binding"/>
    <property type="evidence" value="ECO:0007669"/>
    <property type="project" value="UniProtKB-KW"/>
</dbReference>
<keyword evidence="7" id="KW-1185">Reference proteome</keyword>
<dbReference type="AlphaFoldDB" id="A0A803QC92"/>
<evidence type="ECO:0000313" key="7">
    <source>
        <dbReference type="Proteomes" id="UP000596661"/>
    </source>
</evidence>
<dbReference type="GO" id="GO:0051082">
    <property type="term" value="F:unfolded protein binding"/>
    <property type="evidence" value="ECO:0007669"/>
    <property type="project" value="InterPro"/>
</dbReference>
<proteinExistence type="inferred from homology"/>
<dbReference type="Gene3D" id="3.30.565.10">
    <property type="entry name" value="Histidine kinase-like ATPase, C-terminal domain"/>
    <property type="match status" value="2"/>
</dbReference>